<dbReference type="GO" id="GO:0004141">
    <property type="term" value="F:dethiobiotin synthase activity"/>
    <property type="evidence" value="ECO:0007669"/>
    <property type="project" value="UniProtKB-UniRule"/>
</dbReference>
<evidence type="ECO:0000256" key="8">
    <source>
        <dbReference type="HAMAP-Rule" id="MF_00336"/>
    </source>
</evidence>
<comment type="catalytic activity">
    <reaction evidence="8">
        <text>(7R,8S)-7,8-diammoniononanoate + CO2 + ATP = (4R,5S)-dethiobiotin + ADP + phosphate + 3 H(+)</text>
        <dbReference type="Rhea" id="RHEA:15805"/>
        <dbReference type="ChEBI" id="CHEBI:15378"/>
        <dbReference type="ChEBI" id="CHEBI:16526"/>
        <dbReference type="ChEBI" id="CHEBI:30616"/>
        <dbReference type="ChEBI" id="CHEBI:43474"/>
        <dbReference type="ChEBI" id="CHEBI:149469"/>
        <dbReference type="ChEBI" id="CHEBI:149473"/>
        <dbReference type="ChEBI" id="CHEBI:456216"/>
        <dbReference type="EC" id="6.3.3.3"/>
    </reaction>
</comment>
<feature type="binding site" evidence="8">
    <location>
        <position position="55"/>
    </location>
    <ligand>
        <name>ATP</name>
        <dbReference type="ChEBI" id="CHEBI:30616"/>
    </ligand>
</feature>
<evidence type="ECO:0000256" key="4">
    <source>
        <dbReference type="ARBA" id="ARBA00022741"/>
    </source>
</evidence>
<keyword evidence="3 8" id="KW-0479">Metal-binding</keyword>
<dbReference type="KEGG" id="tee:Tel_00635"/>
<comment type="caution">
    <text evidence="8">Lacks conserved residue(s) required for the propagation of feature annotation.</text>
</comment>
<feature type="binding site" evidence="8">
    <location>
        <begin position="205"/>
        <end position="207"/>
    </location>
    <ligand>
        <name>ATP</name>
        <dbReference type="ChEBI" id="CHEBI:30616"/>
    </ligand>
</feature>
<dbReference type="Pfam" id="PF13500">
    <property type="entry name" value="AAA_26"/>
    <property type="match status" value="1"/>
</dbReference>
<evidence type="ECO:0000256" key="6">
    <source>
        <dbReference type="ARBA" id="ARBA00022840"/>
    </source>
</evidence>
<keyword evidence="10" id="KW-1185">Reference proteome</keyword>
<dbReference type="GO" id="GO:0009102">
    <property type="term" value="P:biotin biosynthetic process"/>
    <property type="evidence" value="ECO:0007669"/>
    <property type="project" value="UniProtKB-UniRule"/>
</dbReference>
<dbReference type="GO" id="GO:0042803">
    <property type="term" value="F:protein homodimerization activity"/>
    <property type="evidence" value="ECO:0007669"/>
    <property type="project" value="UniProtKB-ARBA"/>
</dbReference>
<feature type="active site" evidence="8">
    <location>
        <position position="38"/>
    </location>
</feature>
<dbReference type="PANTHER" id="PTHR43210:SF5">
    <property type="entry name" value="DETHIOBIOTIN SYNTHETASE"/>
    <property type="match status" value="1"/>
</dbReference>
<keyword evidence="7 8" id="KW-0460">Magnesium</keyword>
<sequence length="234" mass="25209">MMDGYFITGTDTDIGKTWTSLGIVEALKRRGHTVGVMKPVSAGCAQTGAGLRNEDALLLQRHSNVELAYDQINPYAFAPAIAPHIAAAEAAMRMDIETLHAQFQAIAAQSDCVVVEGAGGWQVPLNDFQTMAELAKRLALPVCLVVGLRLGCLNHALLTVASIRASGLPLAGWVANQLTPEMARLDENIATLERMIEAPLLGRIPYLEHLDVNAIADRLSLPPARNTLRPDWAI</sequence>
<dbReference type="Gene3D" id="3.40.50.300">
    <property type="entry name" value="P-loop containing nucleotide triphosphate hydrolases"/>
    <property type="match status" value="1"/>
</dbReference>
<comment type="similarity">
    <text evidence="8">Belongs to the dethiobiotin synthetase family.</text>
</comment>
<feature type="binding site" evidence="8">
    <location>
        <begin position="116"/>
        <end position="119"/>
    </location>
    <ligand>
        <name>ATP</name>
        <dbReference type="ChEBI" id="CHEBI:30616"/>
    </ligand>
</feature>
<dbReference type="AlphaFoldDB" id="A0A0S2T9D0"/>
<comment type="pathway">
    <text evidence="8">Cofactor biosynthesis; biotin biosynthesis; biotin from 7,8-diaminononanoate: step 1/2.</text>
</comment>
<feature type="binding site" evidence="8">
    <location>
        <begin position="176"/>
        <end position="177"/>
    </location>
    <ligand>
        <name>ATP</name>
        <dbReference type="ChEBI" id="CHEBI:30616"/>
    </ligand>
</feature>
<feature type="binding site" evidence="8">
    <location>
        <position position="116"/>
    </location>
    <ligand>
        <name>Mg(2+)</name>
        <dbReference type="ChEBI" id="CHEBI:18420"/>
    </ligand>
</feature>
<dbReference type="EMBL" id="CP013099">
    <property type="protein sequence ID" value="ALP51764.1"/>
    <property type="molecule type" value="Genomic_DNA"/>
</dbReference>
<dbReference type="EC" id="6.3.3.3" evidence="8"/>
<keyword evidence="1 8" id="KW-0963">Cytoplasm</keyword>
<dbReference type="GO" id="GO:0005829">
    <property type="term" value="C:cytosol"/>
    <property type="evidence" value="ECO:0007669"/>
    <property type="project" value="TreeGrafter"/>
</dbReference>
<name>A0A0S2T9D0_9GAMM</name>
<gene>
    <name evidence="8" type="primary">bioD</name>
    <name evidence="9" type="ORF">Tel_00635</name>
</gene>
<evidence type="ECO:0000313" key="9">
    <source>
        <dbReference type="EMBL" id="ALP51764.1"/>
    </source>
</evidence>
<keyword evidence="2 8" id="KW-0436">Ligase</keyword>
<keyword evidence="5 8" id="KW-0093">Biotin biosynthesis</keyword>
<evidence type="ECO:0000313" key="10">
    <source>
        <dbReference type="Proteomes" id="UP000055136"/>
    </source>
</evidence>
<dbReference type="GO" id="GO:0000287">
    <property type="term" value="F:magnesium ion binding"/>
    <property type="evidence" value="ECO:0007669"/>
    <property type="project" value="UniProtKB-UniRule"/>
</dbReference>
<dbReference type="InterPro" id="IPR027417">
    <property type="entry name" value="P-loop_NTPase"/>
</dbReference>
<comment type="subcellular location">
    <subcellularLocation>
        <location evidence="8">Cytoplasm</location>
    </subcellularLocation>
</comment>
<dbReference type="STRING" id="1748243.Tel_00635"/>
<comment type="subunit">
    <text evidence="8">Homodimer.</text>
</comment>
<keyword evidence="6 8" id="KW-0067">ATP-binding</keyword>
<dbReference type="FunFam" id="3.40.50.300:FF:000292">
    <property type="entry name" value="ATP-dependent dethiobiotin synthetase BioD"/>
    <property type="match status" value="1"/>
</dbReference>
<organism evidence="9 10">
    <name type="scientific">Candidatus Tenderia electrophaga</name>
    <dbReference type="NCBI Taxonomy" id="1748243"/>
    <lineage>
        <taxon>Bacteria</taxon>
        <taxon>Pseudomonadati</taxon>
        <taxon>Pseudomonadota</taxon>
        <taxon>Gammaproteobacteria</taxon>
        <taxon>Candidatus Tenderiales</taxon>
        <taxon>Candidatus Tenderiaceae</taxon>
        <taxon>Candidatus Tenderia</taxon>
    </lineage>
</organism>
<dbReference type="Proteomes" id="UP000055136">
    <property type="component" value="Chromosome"/>
</dbReference>
<dbReference type="HAMAP" id="MF_00336">
    <property type="entry name" value="BioD"/>
    <property type="match status" value="1"/>
</dbReference>
<protein>
    <recommendedName>
        <fullName evidence="8">ATP-dependent dethiobiotin synthetase BioD</fullName>
        <ecNumber evidence="8">6.3.3.3</ecNumber>
    </recommendedName>
    <alternativeName>
        <fullName evidence="8">DTB synthetase</fullName>
        <shortName evidence="8">DTBS</shortName>
    </alternativeName>
    <alternativeName>
        <fullName evidence="8">Dethiobiotin synthase</fullName>
    </alternativeName>
</protein>
<evidence type="ECO:0000256" key="2">
    <source>
        <dbReference type="ARBA" id="ARBA00022598"/>
    </source>
</evidence>
<feature type="binding site" evidence="8">
    <location>
        <position position="17"/>
    </location>
    <ligand>
        <name>Mg(2+)</name>
        <dbReference type="ChEBI" id="CHEBI:18420"/>
    </ligand>
</feature>
<dbReference type="GO" id="GO:0005524">
    <property type="term" value="F:ATP binding"/>
    <property type="evidence" value="ECO:0007669"/>
    <property type="project" value="UniProtKB-UniRule"/>
</dbReference>
<keyword evidence="4 8" id="KW-0547">Nucleotide-binding</keyword>
<evidence type="ECO:0000256" key="5">
    <source>
        <dbReference type="ARBA" id="ARBA00022756"/>
    </source>
</evidence>
<evidence type="ECO:0000256" key="7">
    <source>
        <dbReference type="ARBA" id="ARBA00022842"/>
    </source>
</evidence>
<evidence type="ECO:0000256" key="3">
    <source>
        <dbReference type="ARBA" id="ARBA00022723"/>
    </source>
</evidence>
<comment type="cofactor">
    <cofactor evidence="8">
        <name>Mg(2+)</name>
        <dbReference type="ChEBI" id="CHEBI:18420"/>
    </cofactor>
</comment>
<evidence type="ECO:0000256" key="1">
    <source>
        <dbReference type="ARBA" id="ARBA00022490"/>
    </source>
</evidence>
<reference evidence="9" key="1">
    <citation type="submission" date="2015-10" db="EMBL/GenBank/DDBJ databases">
        <title>Description of Candidatus Tenderia electrophaga gen. nov, sp. nov., an Uncultivated Electroautotroph from a Biocathode Enrichment.</title>
        <authorList>
            <person name="Eddie B.J."/>
            <person name="Malanoski A.P."/>
            <person name="Wang Z."/>
            <person name="Hall R.J."/>
            <person name="Oh S.D."/>
            <person name="Heiner C."/>
            <person name="Lin B."/>
            <person name="Strycharz-Glaven S.M."/>
        </authorList>
    </citation>
    <scope>NUCLEOTIDE SEQUENCE [LARGE SCALE GENOMIC DNA]</scope>
    <source>
        <strain evidence="9">NRL1</strain>
    </source>
</reference>
<feature type="binding site" evidence="8">
    <location>
        <position position="55"/>
    </location>
    <ligand>
        <name>Mg(2+)</name>
        <dbReference type="ChEBI" id="CHEBI:18420"/>
    </ligand>
</feature>
<dbReference type="PANTHER" id="PTHR43210">
    <property type="entry name" value="DETHIOBIOTIN SYNTHETASE"/>
    <property type="match status" value="1"/>
</dbReference>
<dbReference type="CDD" id="cd03109">
    <property type="entry name" value="DTBS"/>
    <property type="match status" value="1"/>
</dbReference>
<dbReference type="UniPathway" id="UPA00078">
    <property type="reaction ID" value="UER00161"/>
</dbReference>
<comment type="function">
    <text evidence="8">Catalyzes a mechanistically unusual reaction, the ATP-dependent insertion of CO2 between the N7 and N8 nitrogen atoms of 7,8-diaminopelargonic acid (DAPA, also called 7,8-diammoniononanoate) to form a ureido ring.</text>
</comment>
<dbReference type="PIRSF" id="PIRSF006755">
    <property type="entry name" value="DTB_synth"/>
    <property type="match status" value="1"/>
</dbReference>
<dbReference type="SUPFAM" id="SSF52540">
    <property type="entry name" value="P-loop containing nucleoside triphosphate hydrolases"/>
    <property type="match status" value="1"/>
</dbReference>
<proteinExistence type="inferred from homology"/>
<accession>A0A0S2T9D0</accession>
<dbReference type="InterPro" id="IPR004472">
    <property type="entry name" value="DTB_synth_BioD"/>
</dbReference>
<dbReference type="NCBIfam" id="TIGR00347">
    <property type="entry name" value="bioD"/>
    <property type="match status" value="1"/>
</dbReference>